<evidence type="ECO:0000259" key="1">
    <source>
        <dbReference type="Pfam" id="PF14267"/>
    </source>
</evidence>
<protein>
    <recommendedName>
        <fullName evidence="1">DUF4357 domain-containing protein</fullName>
    </recommendedName>
</protein>
<evidence type="ECO:0000313" key="2">
    <source>
        <dbReference type="EMBL" id="BDG69664.1"/>
    </source>
</evidence>
<keyword evidence="3" id="KW-1185">Reference proteome</keyword>
<feature type="domain" description="DUF4357" evidence="1">
    <location>
        <begin position="225"/>
        <end position="274"/>
    </location>
</feature>
<dbReference type="Proteomes" id="UP000831692">
    <property type="component" value="Chromosome"/>
</dbReference>
<name>A0ABM7XWV3_9ENTE</name>
<proteinExistence type="predicted"/>
<dbReference type="Pfam" id="PF14267">
    <property type="entry name" value="DUF4357"/>
    <property type="match status" value="1"/>
</dbReference>
<dbReference type="InterPro" id="IPR025579">
    <property type="entry name" value="DUF4357"/>
</dbReference>
<sequence length="284" mass="32323">MKKNPFTIQTFFPTGDTRNFHINHVPTRTIQSIVIPRAEVSQAIKSRSELNYNGIYFLFEEEGYLQSNGETMVYIGESEDVAERLKSHVTKKQNWAVAIIFTTISSTNQLTKADIKYLENYCYQKALEANRYKLQQNIPKKSFVSESREADLNDIFQSISTLLSFSGYPIFIPVNNEKNQEIFYLKARNSDAKAIYTVDGLTVLKNSRITPLSEGKGFVRQKLLNQLTNSGVISKEGIFLKDYTFSAPSTASDILAKGSYNGWTSWKNKNNQTLDEVTNRSTEL</sequence>
<dbReference type="EMBL" id="AP025635">
    <property type="protein sequence ID" value="BDG69664.1"/>
    <property type="molecule type" value="Genomic_DNA"/>
</dbReference>
<gene>
    <name evidence="2" type="ORF">ENLAB_32280</name>
</gene>
<dbReference type="RefSeq" id="WP_244352032.1">
    <property type="nucleotide sequence ID" value="NZ_AP025635.1"/>
</dbReference>
<accession>A0ABM7XWV3</accession>
<dbReference type="GeneID" id="83459252"/>
<dbReference type="CDD" id="cd10447">
    <property type="entry name" value="GIY-YIG_unchar_2"/>
    <property type="match status" value="1"/>
</dbReference>
<organism evidence="2 3">
    <name type="scientific">Enterococcus innesii</name>
    <dbReference type="NCBI Taxonomy" id="2839759"/>
    <lineage>
        <taxon>Bacteria</taxon>
        <taxon>Bacillati</taxon>
        <taxon>Bacillota</taxon>
        <taxon>Bacilli</taxon>
        <taxon>Lactobacillales</taxon>
        <taxon>Enterococcaceae</taxon>
        <taxon>Enterococcus</taxon>
    </lineage>
</organism>
<reference evidence="2 3" key="1">
    <citation type="submission" date="2022-03" db="EMBL/GenBank/DDBJ databases">
        <title>Complete genome sequence of Enterococcus innesii DB-1.</title>
        <authorList>
            <person name="Fukuda D."/>
            <person name="Nolasco-Hipolito C."/>
        </authorList>
    </citation>
    <scope>NUCLEOTIDE SEQUENCE [LARGE SCALE GENOMIC DNA]</scope>
    <source>
        <strain evidence="2 3">DB-1</strain>
    </source>
</reference>
<evidence type="ECO:0000313" key="3">
    <source>
        <dbReference type="Proteomes" id="UP000831692"/>
    </source>
</evidence>